<reference evidence="6 7" key="1">
    <citation type="journal article" date="2016" name="Mol. Biol. Evol.">
        <title>Comparative Genomics of Early-Diverging Mushroom-Forming Fungi Provides Insights into the Origins of Lignocellulose Decay Capabilities.</title>
        <authorList>
            <person name="Nagy L.G."/>
            <person name="Riley R."/>
            <person name="Tritt A."/>
            <person name="Adam C."/>
            <person name="Daum C."/>
            <person name="Floudas D."/>
            <person name="Sun H."/>
            <person name="Yadav J.S."/>
            <person name="Pangilinan J."/>
            <person name="Larsson K.H."/>
            <person name="Matsuura K."/>
            <person name="Barry K."/>
            <person name="Labutti K."/>
            <person name="Kuo R."/>
            <person name="Ohm R.A."/>
            <person name="Bhattacharya S.S."/>
            <person name="Shirouzu T."/>
            <person name="Yoshinaga Y."/>
            <person name="Martin F.M."/>
            <person name="Grigoriev I.V."/>
            <person name="Hibbett D.S."/>
        </authorList>
    </citation>
    <scope>NUCLEOTIDE SEQUENCE [LARGE SCALE GENOMIC DNA]</scope>
    <source>
        <strain evidence="6 7">HHB10207 ss-3</strain>
    </source>
</reference>
<dbReference type="AlphaFoldDB" id="A0A166IT74"/>
<evidence type="ECO:0000313" key="7">
    <source>
        <dbReference type="Proteomes" id="UP000076798"/>
    </source>
</evidence>
<keyword evidence="7" id="KW-1185">Reference proteome</keyword>
<keyword evidence="4 5" id="KW-0472">Membrane</keyword>
<dbReference type="STRING" id="1314776.A0A166IT74"/>
<feature type="transmembrane region" description="Helical" evidence="5">
    <location>
        <begin position="45"/>
        <end position="66"/>
    </location>
</feature>
<feature type="transmembrane region" description="Helical" evidence="5">
    <location>
        <begin position="197"/>
        <end position="218"/>
    </location>
</feature>
<dbReference type="PANTHER" id="PTHR10989:SF16">
    <property type="entry name" value="AT02829P-RELATED"/>
    <property type="match status" value="1"/>
</dbReference>
<name>A0A166IT74_9AGAM</name>
<dbReference type="Pfam" id="PF04750">
    <property type="entry name" value="Far-17a_AIG1"/>
    <property type="match status" value="1"/>
</dbReference>
<accession>A0A166IT74</accession>
<sequence>MAIRIFSALYHAAALWVMAWGFSNLNTLATNEWIETQRGGHFQFLTIQGLALAWITLFFALTADFIPSLAFAQRAKRLFLMISLPLAMVISSIYWGLLLTFPSLILPPLPSSEPSSSSAAPALARIPLSLDLALHASPALSLIAEFFLIESKYSRHDVVYKAPIMACLFGLWYSNWVEYCAKYNGVFPYPFLTDNSLPGRIAIYVATTIIALTSFRGLNAIHS</sequence>
<evidence type="ECO:0000256" key="1">
    <source>
        <dbReference type="ARBA" id="ARBA00004127"/>
    </source>
</evidence>
<dbReference type="InterPro" id="IPR006838">
    <property type="entry name" value="ADTRP_AIG1"/>
</dbReference>
<gene>
    <name evidence="6" type="ORF">SISSUDRAFT_327188</name>
</gene>
<keyword evidence="2 5" id="KW-0812">Transmembrane</keyword>
<feature type="transmembrane region" description="Helical" evidence="5">
    <location>
        <begin position="126"/>
        <end position="149"/>
    </location>
</feature>
<dbReference type="GO" id="GO:0016020">
    <property type="term" value="C:membrane"/>
    <property type="evidence" value="ECO:0007669"/>
    <property type="project" value="InterPro"/>
</dbReference>
<keyword evidence="3 5" id="KW-1133">Transmembrane helix</keyword>
<dbReference type="Proteomes" id="UP000076798">
    <property type="component" value="Unassembled WGS sequence"/>
</dbReference>
<feature type="transmembrane region" description="Helical" evidence="5">
    <location>
        <begin position="78"/>
        <end position="106"/>
    </location>
</feature>
<comment type="subcellular location">
    <subcellularLocation>
        <location evidence="1">Endomembrane system</location>
        <topology evidence="1">Multi-pass membrane protein</topology>
    </subcellularLocation>
</comment>
<evidence type="ECO:0000313" key="6">
    <source>
        <dbReference type="EMBL" id="KZT44048.1"/>
    </source>
</evidence>
<evidence type="ECO:0000256" key="3">
    <source>
        <dbReference type="ARBA" id="ARBA00022989"/>
    </source>
</evidence>
<feature type="transmembrane region" description="Helical" evidence="5">
    <location>
        <begin position="158"/>
        <end position="177"/>
    </location>
</feature>
<protein>
    <recommendedName>
        <fullName evidence="8">FAR-17a/AIG1-like protein</fullName>
    </recommendedName>
</protein>
<evidence type="ECO:0000256" key="4">
    <source>
        <dbReference type="ARBA" id="ARBA00023136"/>
    </source>
</evidence>
<organism evidence="6 7">
    <name type="scientific">Sistotremastrum suecicum HHB10207 ss-3</name>
    <dbReference type="NCBI Taxonomy" id="1314776"/>
    <lineage>
        <taxon>Eukaryota</taxon>
        <taxon>Fungi</taxon>
        <taxon>Dikarya</taxon>
        <taxon>Basidiomycota</taxon>
        <taxon>Agaricomycotina</taxon>
        <taxon>Agaricomycetes</taxon>
        <taxon>Sistotremastrales</taxon>
        <taxon>Sistotremastraceae</taxon>
        <taxon>Sistotremastrum</taxon>
    </lineage>
</organism>
<evidence type="ECO:0000256" key="5">
    <source>
        <dbReference type="SAM" id="Phobius"/>
    </source>
</evidence>
<dbReference type="EMBL" id="KV428005">
    <property type="protein sequence ID" value="KZT44048.1"/>
    <property type="molecule type" value="Genomic_DNA"/>
</dbReference>
<evidence type="ECO:0000256" key="2">
    <source>
        <dbReference type="ARBA" id="ARBA00022692"/>
    </source>
</evidence>
<dbReference type="PANTHER" id="PTHR10989">
    <property type="entry name" value="ANDROGEN-INDUCED PROTEIN 1-RELATED"/>
    <property type="match status" value="1"/>
</dbReference>
<dbReference type="OrthoDB" id="1898221at2759"/>
<evidence type="ECO:0008006" key="8">
    <source>
        <dbReference type="Google" id="ProtNLM"/>
    </source>
</evidence>
<dbReference type="GO" id="GO:0012505">
    <property type="term" value="C:endomembrane system"/>
    <property type="evidence" value="ECO:0007669"/>
    <property type="project" value="UniProtKB-SubCell"/>
</dbReference>
<proteinExistence type="predicted"/>